<evidence type="ECO:0000256" key="2">
    <source>
        <dbReference type="SAM" id="MobiDB-lite"/>
    </source>
</evidence>
<accession>A0A1I1GCI5</accession>
<dbReference type="PANTHER" id="PTHR34047:SF8">
    <property type="entry name" value="PROTEIN YKFC"/>
    <property type="match status" value="1"/>
</dbReference>
<protein>
    <submittedName>
        <fullName evidence="4">Reverse transcriptase (RNA-dependent DNA polymerase)</fullName>
    </submittedName>
</protein>
<keyword evidence="4" id="KW-0808">Transferase</keyword>
<feature type="region of interest" description="Disordered" evidence="2">
    <location>
        <begin position="950"/>
        <end position="974"/>
    </location>
</feature>
<dbReference type="SUPFAM" id="SSF56317">
    <property type="entry name" value="Carbon-nitrogen hydrolase"/>
    <property type="match status" value="1"/>
</dbReference>
<feature type="domain" description="Reverse transcriptase" evidence="3">
    <location>
        <begin position="181"/>
        <end position="340"/>
    </location>
</feature>
<keyword evidence="5" id="KW-1185">Reference proteome</keyword>
<dbReference type="STRING" id="1123010.SAMN02745724_00910"/>
<evidence type="ECO:0000313" key="4">
    <source>
        <dbReference type="EMBL" id="SFC09459.1"/>
    </source>
</evidence>
<organism evidence="4 5">
    <name type="scientific">Pseudoalteromonas denitrificans DSM 6059</name>
    <dbReference type="NCBI Taxonomy" id="1123010"/>
    <lineage>
        <taxon>Bacteria</taxon>
        <taxon>Pseudomonadati</taxon>
        <taxon>Pseudomonadota</taxon>
        <taxon>Gammaproteobacteria</taxon>
        <taxon>Alteromonadales</taxon>
        <taxon>Pseudoalteromonadaceae</taxon>
        <taxon>Pseudoalteromonas</taxon>
    </lineage>
</organism>
<evidence type="ECO:0000256" key="1">
    <source>
        <dbReference type="ARBA" id="ARBA00034120"/>
    </source>
</evidence>
<dbReference type="Gene3D" id="3.60.110.10">
    <property type="entry name" value="Carbon-nitrogen hydrolase"/>
    <property type="match status" value="1"/>
</dbReference>
<reference evidence="4 5" key="1">
    <citation type="submission" date="2016-10" db="EMBL/GenBank/DDBJ databases">
        <authorList>
            <person name="de Groot N.N."/>
        </authorList>
    </citation>
    <scope>NUCLEOTIDE SEQUENCE [LARGE SCALE GENOMIC DNA]</scope>
    <source>
        <strain evidence="4 5">DSM 6059</strain>
    </source>
</reference>
<proteinExistence type="inferred from homology"/>
<keyword evidence="4" id="KW-0695">RNA-directed DNA polymerase</keyword>
<dbReference type="InterPro" id="IPR051083">
    <property type="entry name" value="GrpII_Intron_Splice-Mob/Def"/>
</dbReference>
<dbReference type="InterPro" id="IPR036526">
    <property type="entry name" value="C-N_Hydrolase_sf"/>
</dbReference>
<sequence length="974" mass="112132">MLAPARVELGYKYLKSYAYFENINLFLKARVAEFESQTIRDNTLFQKLSETIFSGETENNDALTELINNVDFKLIAKGFENNSSSAEPNYVTNFRSAESYKVSKVNYFFDGPAELWLIDILWTLYVGPLFDNALSKDCYGNRLKAKCLSLVEPSNSSDSKDVFVSYISQYNDWRNGAIETAKRVTTEGDNVAVVALDIKQYFYNIDLKFQKITAEIESLIDDKEALELALFLTNLLEKIYKEYREKIKPQLKYTHKGCENNVGLPIGLTSSTVLANWYLSGFDREVSDIVRPAYYGRYVDDILFVFKRPKLQQTKVVKSFIEDYLSSAISIEDKKFEVISEFGNLEVQQEKIQLHQYHSNHSTAGLDVIIEALQKQSSEYRLLPDGSSKINLSNYANEFLYDGHESNLKNVLKASENEGGLSQFLSKQIALAQGSRQNHHRDLLIDITKLFKGQNILRFFRLWEKVYQFAIILKEYDIAAKFYQNLQFEISLINSASIRYTRKRQAFVETLREHINEYNNISFSMVIAALDIRLPQQGFSGFQMMQELGSNFIKPKASLDKIIDENRLKLPTQKIRSANLFKHYLSAWPLANYTDYEGDLTCQRAFLGERSIRLNQTKVNYTPRYIHFDEWQTFDLFRLLNEDSNLPDWIKDSETNYFRQTGNSISNFDVYEKSNQEDKVTTHHIVVGQNSRRAELKIGLANFVVADNDIASALRADTPTNLSNERQYSLNSMLNSAVRDNVDVLVFPEVSVPVEWLPNMIHFARLNRIGLIFGLEHWVVGGNAHNLIVEVLPFQSNGKYNSCAILPRLKNHYAPAEQKLLHSLRLYQPQIQKPAYHRVSWNGTSLSTYNCFELSDISHRVLFKSQLDLLVACVWNRDTNYYQHILESTVRDLHCYTVQSNTSQYGGSCVLQPSRTENKTLLYVKGGENSSILSTKLNIKKLRQFHYQSSPTEADKGGFKPLPPGFDHNELNNR</sequence>
<evidence type="ECO:0000259" key="3">
    <source>
        <dbReference type="Pfam" id="PF00078"/>
    </source>
</evidence>
<dbReference type="OrthoDB" id="9793236at2"/>
<dbReference type="AlphaFoldDB" id="A0A1I1GCI5"/>
<dbReference type="CDD" id="cd01646">
    <property type="entry name" value="RT_Bac_retron_I"/>
    <property type="match status" value="1"/>
</dbReference>
<dbReference type="GO" id="GO:0003964">
    <property type="term" value="F:RNA-directed DNA polymerase activity"/>
    <property type="evidence" value="ECO:0007669"/>
    <property type="project" value="UniProtKB-KW"/>
</dbReference>
<dbReference type="EMBL" id="FOLO01000004">
    <property type="protein sequence ID" value="SFC09459.1"/>
    <property type="molecule type" value="Genomic_DNA"/>
</dbReference>
<dbReference type="PANTHER" id="PTHR34047">
    <property type="entry name" value="NUCLEAR INTRON MATURASE 1, MITOCHONDRIAL-RELATED"/>
    <property type="match status" value="1"/>
</dbReference>
<comment type="similarity">
    <text evidence="1">Belongs to the bacterial reverse transcriptase family.</text>
</comment>
<name>A0A1I1GCI5_9GAMM</name>
<dbReference type="RefSeq" id="WP_091980546.1">
    <property type="nucleotide sequence ID" value="NZ_FOLO01000004.1"/>
</dbReference>
<gene>
    <name evidence="4" type="ORF">SAMN02745724_00910</name>
</gene>
<dbReference type="Pfam" id="PF00078">
    <property type="entry name" value="RVT_1"/>
    <property type="match status" value="1"/>
</dbReference>
<keyword evidence="4" id="KW-0548">Nucleotidyltransferase</keyword>
<dbReference type="Proteomes" id="UP000198862">
    <property type="component" value="Unassembled WGS sequence"/>
</dbReference>
<evidence type="ECO:0000313" key="5">
    <source>
        <dbReference type="Proteomes" id="UP000198862"/>
    </source>
</evidence>
<dbReference type="InterPro" id="IPR000477">
    <property type="entry name" value="RT_dom"/>
</dbReference>